<name>A0A8E2AW14_9APHY</name>
<gene>
    <name evidence="1" type="ORF">OBBRIDRAFT_837173</name>
</gene>
<keyword evidence="2" id="KW-1185">Reference proteome</keyword>
<dbReference type="EMBL" id="KV722476">
    <property type="protein sequence ID" value="OCH87697.1"/>
    <property type="molecule type" value="Genomic_DNA"/>
</dbReference>
<organism evidence="1 2">
    <name type="scientific">Obba rivulosa</name>
    <dbReference type="NCBI Taxonomy" id="1052685"/>
    <lineage>
        <taxon>Eukaryota</taxon>
        <taxon>Fungi</taxon>
        <taxon>Dikarya</taxon>
        <taxon>Basidiomycota</taxon>
        <taxon>Agaricomycotina</taxon>
        <taxon>Agaricomycetes</taxon>
        <taxon>Polyporales</taxon>
        <taxon>Gelatoporiaceae</taxon>
        <taxon>Obba</taxon>
    </lineage>
</organism>
<evidence type="ECO:0000313" key="1">
    <source>
        <dbReference type="EMBL" id="OCH87697.1"/>
    </source>
</evidence>
<sequence length="206" mass="23351">MSTNKAFSQSTVLRHRLSSFVRSMFETLAKNTRNSRKANNGLVDSIQAFKASLQSASTDIQSKLVVVQASGTIRLQVAQAIFPLIDRITVTVWELLKLRQRHRELSKTTRPLKFLNSSSDQNDLSDIQQHLEEIRGNLESWLNVTQTGNPLTTTAILRWECREFTKGVKDTLNGLRAVDESWRYSGNATKALFHPGSRKDVMDKVF</sequence>
<evidence type="ECO:0000313" key="2">
    <source>
        <dbReference type="Proteomes" id="UP000250043"/>
    </source>
</evidence>
<dbReference type="Proteomes" id="UP000250043">
    <property type="component" value="Unassembled WGS sequence"/>
</dbReference>
<accession>A0A8E2AW14</accession>
<reference evidence="1 2" key="1">
    <citation type="submission" date="2016-07" db="EMBL/GenBank/DDBJ databases">
        <title>Draft genome of the white-rot fungus Obba rivulosa 3A-2.</title>
        <authorList>
            <consortium name="DOE Joint Genome Institute"/>
            <person name="Miettinen O."/>
            <person name="Riley R."/>
            <person name="Acob R."/>
            <person name="Barry K."/>
            <person name="Cullen D."/>
            <person name="De Vries R."/>
            <person name="Hainaut M."/>
            <person name="Hatakka A."/>
            <person name="Henrissat B."/>
            <person name="Hilden K."/>
            <person name="Kuo R."/>
            <person name="Labutti K."/>
            <person name="Lipzen A."/>
            <person name="Makela M.R."/>
            <person name="Sandor L."/>
            <person name="Spatafora J.W."/>
            <person name="Grigoriev I.V."/>
            <person name="Hibbett D.S."/>
        </authorList>
    </citation>
    <scope>NUCLEOTIDE SEQUENCE [LARGE SCALE GENOMIC DNA]</scope>
    <source>
        <strain evidence="1 2">3A-2</strain>
    </source>
</reference>
<dbReference type="AlphaFoldDB" id="A0A8E2AW14"/>
<protein>
    <submittedName>
        <fullName evidence="1">Uncharacterized protein</fullName>
    </submittedName>
</protein>
<proteinExistence type="predicted"/>